<dbReference type="EMBL" id="JAGPXC010000002">
    <property type="protein sequence ID" value="KAH6656883.1"/>
    <property type="molecule type" value="Genomic_DNA"/>
</dbReference>
<name>A0A9P9A045_9PEZI</name>
<dbReference type="OrthoDB" id="10018191at2759"/>
<dbReference type="RefSeq" id="XP_045961117.1">
    <property type="nucleotide sequence ID" value="XM_046099487.1"/>
</dbReference>
<evidence type="ECO:0000313" key="3">
    <source>
        <dbReference type="Proteomes" id="UP000758603"/>
    </source>
</evidence>
<organism evidence="2 3">
    <name type="scientific">Truncatella angustata</name>
    <dbReference type="NCBI Taxonomy" id="152316"/>
    <lineage>
        <taxon>Eukaryota</taxon>
        <taxon>Fungi</taxon>
        <taxon>Dikarya</taxon>
        <taxon>Ascomycota</taxon>
        <taxon>Pezizomycotina</taxon>
        <taxon>Sordariomycetes</taxon>
        <taxon>Xylariomycetidae</taxon>
        <taxon>Amphisphaeriales</taxon>
        <taxon>Sporocadaceae</taxon>
        <taxon>Truncatella</taxon>
    </lineage>
</organism>
<feature type="compositionally biased region" description="Polar residues" evidence="1">
    <location>
        <begin position="45"/>
        <end position="58"/>
    </location>
</feature>
<evidence type="ECO:0000313" key="2">
    <source>
        <dbReference type="EMBL" id="KAH6656883.1"/>
    </source>
</evidence>
<dbReference type="GeneID" id="70128379"/>
<reference evidence="2" key="1">
    <citation type="journal article" date="2021" name="Nat. Commun.">
        <title>Genetic determinants of endophytism in the Arabidopsis root mycobiome.</title>
        <authorList>
            <person name="Mesny F."/>
            <person name="Miyauchi S."/>
            <person name="Thiergart T."/>
            <person name="Pickel B."/>
            <person name="Atanasova L."/>
            <person name="Karlsson M."/>
            <person name="Huettel B."/>
            <person name="Barry K.W."/>
            <person name="Haridas S."/>
            <person name="Chen C."/>
            <person name="Bauer D."/>
            <person name="Andreopoulos W."/>
            <person name="Pangilinan J."/>
            <person name="LaButti K."/>
            <person name="Riley R."/>
            <person name="Lipzen A."/>
            <person name="Clum A."/>
            <person name="Drula E."/>
            <person name="Henrissat B."/>
            <person name="Kohler A."/>
            <person name="Grigoriev I.V."/>
            <person name="Martin F.M."/>
            <person name="Hacquard S."/>
        </authorList>
    </citation>
    <scope>NUCLEOTIDE SEQUENCE</scope>
    <source>
        <strain evidence="2">MPI-SDFR-AT-0073</strain>
    </source>
</reference>
<gene>
    <name evidence="2" type="ORF">BKA67DRAFT_532127</name>
</gene>
<feature type="region of interest" description="Disordered" evidence="1">
    <location>
        <begin position="18"/>
        <end position="75"/>
    </location>
</feature>
<feature type="compositionally biased region" description="Low complexity" evidence="1">
    <location>
        <begin position="21"/>
        <end position="37"/>
    </location>
</feature>
<dbReference type="AlphaFoldDB" id="A0A9P9A045"/>
<keyword evidence="3" id="KW-1185">Reference proteome</keyword>
<comment type="caution">
    <text evidence="2">The sequence shown here is derived from an EMBL/GenBank/DDBJ whole genome shotgun (WGS) entry which is preliminary data.</text>
</comment>
<protein>
    <recommendedName>
        <fullName evidence="4">C2H2-type domain-containing protein</fullName>
    </recommendedName>
</protein>
<proteinExistence type="predicted"/>
<sequence length="356" mass="40303">MEPFNLDISLDYGEEDFDFGSQLSSASSTRSFSTTPSCAPITPHSGRSTPQQHKTSTGFGPVRENGPTTTPTSSSMDDYLITEVKAEILAWEAYPPTPSKYPTDSPYNMDIEHATVMHSSLPQYGNAMDFNNHNMLEQYPFSDNLTSPFNVPPPPYSLHNPTWDNSSLWTNPSENSLGFLDKPDSPALVPVLSDVSLQDRSIRRPPPYLSNTMRRHLPMENAQRKSSVLHRVQNGEVSRRGKFQPGFIASIPSAQHRCQMPECALKDAGKKGYKRAEHLKRHFRSKHSHGEDDEICKFCGHNFSTRKDNYKSHLYLHTKHERSSTSRTLYHPDAVLEYAEIMSQTKRRNTAKKNTK</sequence>
<dbReference type="Proteomes" id="UP000758603">
    <property type="component" value="Unassembled WGS sequence"/>
</dbReference>
<evidence type="ECO:0000256" key="1">
    <source>
        <dbReference type="SAM" id="MobiDB-lite"/>
    </source>
</evidence>
<evidence type="ECO:0008006" key="4">
    <source>
        <dbReference type="Google" id="ProtNLM"/>
    </source>
</evidence>
<accession>A0A9P9A045</accession>